<dbReference type="AlphaFoldDB" id="A0A5J4WX70"/>
<dbReference type="PANTHER" id="PTHR33050:SF7">
    <property type="entry name" value="RIBONUCLEASE H"/>
    <property type="match status" value="1"/>
</dbReference>
<evidence type="ECO:0000313" key="1">
    <source>
        <dbReference type="EMBL" id="KAA6399441.1"/>
    </source>
</evidence>
<gene>
    <name evidence="1" type="ORF">EZS28_005039</name>
</gene>
<comment type="caution">
    <text evidence="1">The sequence shown here is derived from an EMBL/GenBank/DDBJ whole genome shotgun (WGS) entry which is preliminary data.</text>
</comment>
<protein>
    <recommendedName>
        <fullName evidence="3">Transposon Ty3-I Gag-Pol polyprotein</fullName>
    </recommendedName>
</protein>
<dbReference type="InterPro" id="IPR043502">
    <property type="entry name" value="DNA/RNA_pol_sf"/>
</dbReference>
<dbReference type="PANTHER" id="PTHR33050">
    <property type="entry name" value="REVERSE TRANSCRIPTASE DOMAIN-CONTAINING PROTEIN"/>
    <property type="match status" value="1"/>
</dbReference>
<dbReference type="CDD" id="cd09275">
    <property type="entry name" value="RNase_HI_RT_DIRS1"/>
    <property type="match status" value="1"/>
</dbReference>
<evidence type="ECO:0000313" key="2">
    <source>
        <dbReference type="Proteomes" id="UP000324800"/>
    </source>
</evidence>
<name>A0A5J4WX70_9EUKA</name>
<evidence type="ECO:0008006" key="3">
    <source>
        <dbReference type="Google" id="ProtNLM"/>
    </source>
</evidence>
<accession>A0A5J4WX70</accession>
<dbReference type="InterPro" id="IPR036397">
    <property type="entry name" value="RNaseH_sf"/>
</dbReference>
<reference evidence="1 2" key="1">
    <citation type="submission" date="2019-03" db="EMBL/GenBank/DDBJ databases">
        <title>Single cell metagenomics reveals metabolic interactions within the superorganism composed of flagellate Streblomastix strix and complex community of Bacteroidetes bacteria on its surface.</title>
        <authorList>
            <person name="Treitli S.C."/>
            <person name="Kolisko M."/>
            <person name="Husnik F."/>
            <person name="Keeling P."/>
            <person name="Hampl V."/>
        </authorList>
    </citation>
    <scope>NUCLEOTIDE SEQUENCE [LARGE SCALE GENOMIC DNA]</scope>
    <source>
        <strain evidence="1">ST1C</strain>
    </source>
</reference>
<dbReference type="Gene3D" id="3.30.420.10">
    <property type="entry name" value="Ribonuclease H-like superfamily/Ribonuclease H"/>
    <property type="match status" value="1"/>
</dbReference>
<dbReference type="EMBL" id="SNRW01000754">
    <property type="protein sequence ID" value="KAA6399441.1"/>
    <property type="molecule type" value="Genomic_DNA"/>
</dbReference>
<organism evidence="1 2">
    <name type="scientific">Streblomastix strix</name>
    <dbReference type="NCBI Taxonomy" id="222440"/>
    <lineage>
        <taxon>Eukaryota</taxon>
        <taxon>Metamonada</taxon>
        <taxon>Preaxostyla</taxon>
        <taxon>Oxymonadida</taxon>
        <taxon>Streblomastigidae</taxon>
        <taxon>Streblomastix</taxon>
    </lineage>
</organism>
<dbReference type="InterPro" id="IPR052055">
    <property type="entry name" value="Hepadnavirus_pol/RT"/>
</dbReference>
<dbReference type="GO" id="GO:0003676">
    <property type="term" value="F:nucleic acid binding"/>
    <property type="evidence" value="ECO:0007669"/>
    <property type="project" value="InterPro"/>
</dbReference>
<dbReference type="SUPFAM" id="SSF56672">
    <property type="entry name" value="DNA/RNA polymerases"/>
    <property type="match status" value="1"/>
</dbReference>
<proteinExistence type="predicted"/>
<dbReference type="Proteomes" id="UP000324800">
    <property type="component" value="Unassembled WGS sequence"/>
</dbReference>
<sequence>MIKKINGKWINILDSKVQNKDFADFHFKKHDSNEVKQTIRLGDRGPALDLSSAFRQLIVQTEQQLYIAFEFQNNHYIYRTMPFRTEHSQILHPFLSQNQERLKNTTQEVLETLKYFGFTINTEKSETESKQTIIVLGWEWNLENSTVQTKPKKRLLLLLDLYNMRKWIKIRTEKTVKQSAKLIGKPNSLRLQFQVASLFLNIMDHQKAFAAKQRGWNTTMTMNKTAIPDINWWAAQFRANIPTQLIQILSQIIMVADAAPSGWDSTLERELEMIEMAHRTWNKSYAKLSNNNREIKAITQGLRSFAKTLKNSRVQSLAIRSDNSTAVFNIRKWRETSTMIKEIKQVNQSIEKQGIQIQITHLPGVKNEIADALSRLLRAGDYKLTKNIFQQTRFPMNLNQAIDLFSQHFNNLLPRFMSTI</sequence>